<dbReference type="Gene3D" id="1.20.58.320">
    <property type="entry name" value="TPR-like"/>
    <property type="match status" value="1"/>
</dbReference>
<gene>
    <name evidence="2" type="ORF">JF50_13090</name>
</gene>
<dbReference type="InterPro" id="IPR011990">
    <property type="entry name" value="TPR-like_helical_dom_sf"/>
</dbReference>
<dbReference type="SUPFAM" id="SSF48452">
    <property type="entry name" value="TPR-like"/>
    <property type="match status" value="1"/>
</dbReference>
<proteinExistence type="predicted"/>
<reference evidence="2 3" key="3">
    <citation type="submission" date="2014-12" db="EMBL/GenBank/DDBJ databases">
        <title>Draft Genome Sequence of Pseudoalteromonas luteoviolacea HI1.</title>
        <authorList>
            <person name="Asahina A.Y."/>
            <person name="Hadfield M.G."/>
        </authorList>
    </citation>
    <scope>NUCLEOTIDE SEQUENCE [LARGE SCALE GENOMIC DNA]</scope>
    <source>
        <strain evidence="2 3">HI1</strain>
    </source>
</reference>
<accession>A0A023PZI7</accession>
<name>A0A023PZI7_9GAMM</name>
<dbReference type="EMBL" id="JWIC01000006">
    <property type="protein sequence ID" value="KID56831.1"/>
    <property type="molecule type" value="Genomic_DNA"/>
</dbReference>
<dbReference type="RefSeq" id="WP_039609895.1">
    <property type="nucleotide sequence ID" value="NZ_JWIC01000006.1"/>
</dbReference>
<dbReference type="OrthoDB" id="7593450at2"/>
<dbReference type="AlphaFoldDB" id="A0A023PZI7"/>
<keyword evidence="1" id="KW-0472">Membrane</keyword>
<dbReference type="Gene3D" id="1.25.40.10">
    <property type="entry name" value="Tetratricopeptide repeat domain"/>
    <property type="match status" value="1"/>
</dbReference>
<dbReference type="InterPro" id="IPR010323">
    <property type="entry name" value="DUF924"/>
</dbReference>
<reference evidence="1" key="1">
    <citation type="journal article" date="2012" name="Sci. Rep.">
        <title>Recruitment in the sea: bacterial genes required for inducing larval settlement in a polychaete worm.</title>
        <authorList>
            <person name="Huang Y."/>
            <person name="Callahan S."/>
            <person name="Hadfield M.G."/>
        </authorList>
    </citation>
    <scope>NUCLEOTIDE SEQUENCE</scope>
    <source>
        <strain evidence="1">HI1</strain>
    </source>
</reference>
<keyword evidence="1" id="KW-0812">Transmembrane</keyword>
<evidence type="ECO:0000313" key="1">
    <source>
        <dbReference type="EMBL" id="AHX39618.1"/>
    </source>
</evidence>
<dbReference type="Pfam" id="PF06041">
    <property type="entry name" value="DUF924"/>
    <property type="match status" value="1"/>
</dbReference>
<reference evidence="1" key="2">
    <citation type="journal article" date="2014" name="Science">
        <title>Marine tubeworm metamorphosis induced by arrays of bacterial phage tail-like structures.</title>
        <authorList>
            <person name="Shikuma N.J."/>
            <person name="Pilhofer M."/>
            <person name="Weiss G.L."/>
            <person name="Hadfield M.G."/>
            <person name="Jensen G.J."/>
            <person name="Newman D.K."/>
        </authorList>
    </citation>
    <scope>NUCLEOTIDE SEQUENCE</scope>
    <source>
        <strain evidence="1">HI1</strain>
    </source>
</reference>
<evidence type="ECO:0000313" key="2">
    <source>
        <dbReference type="EMBL" id="KID56831.1"/>
    </source>
</evidence>
<organism evidence="1">
    <name type="scientific">Pseudoalteromonas luteoviolacea</name>
    <dbReference type="NCBI Taxonomy" id="43657"/>
    <lineage>
        <taxon>Bacteria</taxon>
        <taxon>Pseudomonadati</taxon>
        <taxon>Pseudomonadota</taxon>
        <taxon>Gammaproteobacteria</taxon>
        <taxon>Alteromonadales</taxon>
        <taxon>Pseudoalteromonadaceae</taxon>
        <taxon>Pseudoalteromonas</taxon>
    </lineage>
</organism>
<protein>
    <submittedName>
        <fullName evidence="1 2">Membrane protein</fullName>
    </submittedName>
</protein>
<dbReference type="EMBL" id="KF724687">
    <property type="protein sequence ID" value="AHX39618.1"/>
    <property type="molecule type" value="Genomic_DNA"/>
</dbReference>
<evidence type="ECO:0000313" key="3">
    <source>
        <dbReference type="Proteomes" id="UP000031327"/>
    </source>
</evidence>
<sequence length="176" mass="20625">MQYQDIYEFWFVTCSEQDWWQKSSAFDQKVKSQFSILHKMAHNGELEKWRETPVGSLCEIIVLDQFPRNMYRDTPQAFASDALALSLSQQAIEKGFDKALNDTEVGFLYMPFMHSESAVIHRQAEVLFRELPGYEFELAHKTIIDRFGRYPHRNDILGRVSTDEELEFLQQPGSSF</sequence>
<dbReference type="Proteomes" id="UP000031327">
    <property type="component" value="Unassembled WGS sequence"/>
</dbReference>